<accession>A0A328NCP0</accession>
<protein>
    <recommendedName>
        <fullName evidence="5">DUF2637 domain-containing protein</fullName>
    </recommendedName>
</protein>
<comment type="caution">
    <text evidence="3">The sequence shown here is derived from an EMBL/GenBank/DDBJ whole genome shotgun (WGS) entry which is preliminary data.</text>
</comment>
<feature type="transmembrane region" description="Helical" evidence="2">
    <location>
        <begin position="94"/>
        <end position="112"/>
    </location>
</feature>
<organism evidence="3 4">
    <name type="scientific">Micromonospora saelicesensis</name>
    <dbReference type="NCBI Taxonomy" id="285676"/>
    <lineage>
        <taxon>Bacteria</taxon>
        <taxon>Bacillati</taxon>
        <taxon>Actinomycetota</taxon>
        <taxon>Actinomycetes</taxon>
        <taxon>Micromonosporales</taxon>
        <taxon>Micromonosporaceae</taxon>
        <taxon>Micromonospora</taxon>
    </lineage>
</organism>
<evidence type="ECO:0000313" key="4">
    <source>
        <dbReference type="Proteomes" id="UP000249419"/>
    </source>
</evidence>
<feature type="compositionally biased region" description="Polar residues" evidence="1">
    <location>
        <begin position="363"/>
        <end position="385"/>
    </location>
</feature>
<reference evidence="3 4" key="1">
    <citation type="submission" date="2018-03" db="EMBL/GenBank/DDBJ databases">
        <title>Defining the species Micromonospora saelicesensis and Micromonospora noduli under the framework of genomics.</title>
        <authorList>
            <person name="Riesco R."/>
            <person name="Trujillo M.E."/>
        </authorList>
    </citation>
    <scope>NUCLEOTIDE SEQUENCE [LARGE SCALE GENOMIC DNA]</scope>
    <source>
        <strain evidence="3 4">PSN13</strain>
    </source>
</reference>
<feature type="transmembrane region" description="Helical" evidence="2">
    <location>
        <begin position="35"/>
        <end position="56"/>
    </location>
</feature>
<name>A0A328NCP0_9ACTN</name>
<sequence length="456" mass="49918">MSHCTRPCYFAWYGRMVDGMKLPEWTEVADFAQTYATPILFGAGTVGALLGVLLIWRFLRTGHAHTRVGFLAVVLATAFAAEGMWEVARGPLKLSVPMAIGLFGMFEVVMVAQGLLAKHKLAQTPPGNPRRHMNFVWAVAAGSGVVASSASSSVPEFLLRLFAPAVGAGIWWMGITADKPASAVQPTSWIWTPRRIGIHLGLIKPGAQDLEKVDRDRRIDAITVTAHRLHHGSDRLKSWRKSKLRRLALEADDAMVAEAQRRVARVNRIEKLTSPDAPTGEPSDAERDLMDELRRVTTQATTRIRADHARAFGLDQSSEPMWSNGLVQMRSSVADQIRSSGVDHGRTNPADQERTNGVDQERSNPTALDQPLTSGSAPAERTSQAARVDRAKPVSPASGGEIPARIQTMVRDLKRSYRGDIPGRRTVMDRMGWTSAGDAQTAINLVRAERASKTDQ</sequence>
<feature type="transmembrane region" description="Helical" evidence="2">
    <location>
        <begin position="68"/>
        <end position="88"/>
    </location>
</feature>
<evidence type="ECO:0000256" key="1">
    <source>
        <dbReference type="SAM" id="MobiDB-lite"/>
    </source>
</evidence>
<gene>
    <name evidence="3" type="ORF">PSN13_06476</name>
</gene>
<keyword evidence="2" id="KW-1133">Transmembrane helix</keyword>
<feature type="compositionally biased region" description="Basic and acidic residues" evidence="1">
    <location>
        <begin position="341"/>
        <end position="362"/>
    </location>
</feature>
<feature type="transmembrane region" description="Helical" evidence="2">
    <location>
        <begin position="133"/>
        <end position="151"/>
    </location>
</feature>
<evidence type="ECO:0000313" key="3">
    <source>
        <dbReference type="EMBL" id="RAO26448.1"/>
    </source>
</evidence>
<evidence type="ECO:0008006" key="5">
    <source>
        <dbReference type="Google" id="ProtNLM"/>
    </source>
</evidence>
<dbReference type="EMBL" id="PYAG01000041">
    <property type="protein sequence ID" value="RAO26448.1"/>
    <property type="molecule type" value="Genomic_DNA"/>
</dbReference>
<dbReference type="AlphaFoldDB" id="A0A328NCP0"/>
<keyword evidence="2" id="KW-0812">Transmembrane</keyword>
<evidence type="ECO:0000256" key="2">
    <source>
        <dbReference type="SAM" id="Phobius"/>
    </source>
</evidence>
<feature type="region of interest" description="Disordered" evidence="1">
    <location>
        <begin position="269"/>
        <end position="288"/>
    </location>
</feature>
<feature type="region of interest" description="Disordered" evidence="1">
    <location>
        <begin position="337"/>
        <end position="403"/>
    </location>
</feature>
<proteinExistence type="predicted"/>
<keyword evidence="2" id="KW-0472">Membrane</keyword>
<dbReference type="Proteomes" id="UP000249419">
    <property type="component" value="Unassembled WGS sequence"/>
</dbReference>